<evidence type="ECO:0000256" key="5">
    <source>
        <dbReference type="SAM" id="Coils"/>
    </source>
</evidence>
<dbReference type="GO" id="GO:0051537">
    <property type="term" value="F:2 iron, 2 sulfur cluster binding"/>
    <property type="evidence" value="ECO:0007669"/>
    <property type="project" value="UniProtKB-KW"/>
</dbReference>
<dbReference type="GO" id="GO:0046872">
    <property type="term" value="F:metal ion binding"/>
    <property type="evidence" value="ECO:0007669"/>
    <property type="project" value="UniProtKB-KW"/>
</dbReference>
<dbReference type="InterPro" id="IPR038010">
    <property type="entry name" value="YhfW_C"/>
</dbReference>
<evidence type="ECO:0000256" key="1">
    <source>
        <dbReference type="ARBA" id="ARBA00022714"/>
    </source>
</evidence>
<dbReference type="CDD" id="cd03477">
    <property type="entry name" value="Rieske_YhfW_C"/>
    <property type="match status" value="1"/>
</dbReference>
<gene>
    <name evidence="8" type="ORF">Daesc_006320</name>
</gene>
<evidence type="ECO:0000256" key="3">
    <source>
        <dbReference type="ARBA" id="ARBA00023004"/>
    </source>
</evidence>
<dbReference type="Gene3D" id="3.50.50.60">
    <property type="entry name" value="FAD/NAD(P)-binding domain"/>
    <property type="match status" value="1"/>
</dbReference>
<evidence type="ECO:0000256" key="2">
    <source>
        <dbReference type="ARBA" id="ARBA00022723"/>
    </source>
</evidence>
<keyword evidence="9" id="KW-1185">Reference proteome</keyword>
<protein>
    <recommendedName>
        <fullName evidence="7">Rieske domain-containing protein</fullName>
    </recommendedName>
</protein>
<feature type="coiled-coil region" evidence="5">
    <location>
        <begin position="212"/>
        <end position="239"/>
    </location>
</feature>
<accession>A0AAX6MGR3</accession>
<keyword evidence="1" id="KW-0001">2Fe-2S</keyword>
<dbReference type="Gene3D" id="3.30.9.10">
    <property type="entry name" value="D-Amino Acid Oxidase, subunit A, domain 2"/>
    <property type="match status" value="1"/>
</dbReference>
<proteinExistence type="predicted"/>
<dbReference type="Gene3D" id="2.102.10.10">
    <property type="entry name" value="Rieske [2Fe-2S] iron-sulphur domain"/>
    <property type="match status" value="1"/>
</dbReference>
<keyword evidence="4" id="KW-0411">Iron-sulfur</keyword>
<feature type="region of interest" description="Disordered" evidence="6">
    <location>
        <begin position="47"/>
        <end position="78"/>
    </location>
</feature>
<feature type="domain" description="Rieske" evidence="7">
    <location>
        <begin position="523"/>
        <end position="607"/>
    </location>
</feature>
<dbReference type="PANTHER" id="PTHR13847">
    <property type="entry name" value="SARCOSINE DEHYDROGENASE-RELATED"/>
    <property type="match status" value="1"/>
</dbReference>
<evidence type="ECO:0000256" key="6">
    <source>
        <dbReference type="SAM" id="MobiDB-lite"/>
    </source>
</evidence>
<dbReference type="Pfam" id="PF00355">
    <property type="entry name" value="Rieske"/>
    <property type="match status" value="1"/>
</dbReference>
<evidence type="ECO:0000256" key="4">
    <source>
        <dbReference type="ARBA" id="ARBA00023014"/>
    </source>
</evidence>
<dbReference type="AlphaFoldDB" id="A0AAX6MGR3"/>
<dbReference type="Proteomes" id="UP001369815">
    <property type="component" value="Unassembled WGS sequence"/>
</dbReference>
<dbReference type="InterPro" id="IPR036188">
    <property type="entry name" value="FAD/NAD-bd_sf"/>
</dbReference>
<keyword evidence="3" id="KW-0408">Iron</keyword>
<sequence length="607" mass="67610">MTSMKRVVTAFSQRSRPLGNIIYTSYSFSSSRLGVIYGVRDLRNTASAQKRNPAKNSQRLFSTSPRRNMANPTANDPEQFVRTSGFTNPVWIHGDPFTQRPHFTPLSEDIETDVCIIGAGIAGISLAYELINRGREVVLVEARDVLAGETGRTSGHLSNALDDMYPEIAKKHGEEGAKAAAESHTWALNRVGEIAKELGIDCEYRHLPGYRVSQYQRGTEEYKKDLEEIKEDAELAKKLGIDAEFDENLTVRGWDGKPDQRGGSIFAKQAAFHPTKYLNGVLKWLKEQPRFRCYTSTRVLSVKEKGVEVLGLGHKYVQVETEAGNTISCEHAVETTNVPLQKLSVIVQMEWNRTYCIAMRVPKGSIDDILLYDTDDPYKYIRFTHCDEKDDYMVIGGEDHKVGQEDSRGHFEALEKWARERFPQAKSVDYQWSGQIFEPVDYMAYIGKNQGCKRIYVATGDSGNGLTHGVIAGKLIADEIEDKPNSWSSLYSPKRVGGVIKSAPTMIQNDLQVNLQYKRLLQSDIQDIEDLKPGCGGVLNPTASKPIAVYKDENGNVTKMSALCPHMGGVVCWNSVEKSWDCPVHGSRFGEKGLAIQGPAKANLGKA</sequence>
<organism evidence="8 9">
    <name type="scientific">Daldinia eschscholtzii</name>
    <dbReference type="NCBI Taxonomy" id="292717"/>
    <lineage>
        <taxon>Eukaryota</taxon>
        <taxon>Fungi</taxon>
        <taxon>Dikarya</taxon>
        <taxon>Ascomycota</taxon>
        <taxon>Pezizomycotina</taxon>
        <taxon>Sordariomycetes</taxon>
        <taxon>Xylariomycetidae</taxon>
        <taxon>Xylariales</taxon>
        <taxon>Hypoxylaceae</taxon>
        <taxon>Daldinia</taxon>
    </lineage>
</organism>
<dbReference type="InterPro" id="IPR036922">
    <property type="entry name" value="Rieske_2Fe-2S_sf"/>
</dbReference>
<comment type="caution">
    <text evidence="8">The sequence shown here is derived from an EMBL/GenBank/DDBJ whole genome shotgun (WGS) entry which is preliminary data.</text>
</comment>
<name>A0AAX6MGR3_9PEZI</name>
<keyword evidence="2" id="KW-0479">Metal-binding</keyword>
<keyword evidence="5" id="KW-0175">Coiled coil</keyword>
<evidence type="ECO:0000313" key="8">
    <source>
        <dbReference type="EMBL" id="KAK6951795.1"/>
    </source>
</evidence>
<dbReference type="PROSITE" id="PS51296">
    <property type="entry name" value="RIESKE"/>
    <property type="match status" value="1"/>
</dbReference>
<dbReference type="PANTHER" id="PTHR13847:SF281">
    <property type="entry name" value="FAD DEPENDENT OXIDOREDUCTASE DOMAIN-CONTAINING PROTEIN"/>
    <property type="match status" value="1"/>
</dbReference>
<dbReference type="Pfam" id="PF01266">
    <property type="entry name" value="DAO"/>
    <property type="match status" value="1"/>
</dbReference>
<evidence type="ECO:0000313" key="9">
    <source>
        <dbReference type="Proteomes" id="UP001369815"/>
    </source>
</evidence>
<dbReference type="FunFam" id="2.102.10.10:FF:000014">
    <property type="entry name" value="Oxidoreductase, FAD dependent"/>
    <property type="match status" value="1"/>
</dbReference>
<dbReference type="InterPro" id="IPR017941">
    <property type="entry name" value="Rieske_2Fe-2S"/>
</dbReference>
<dbReference type="SUPFAM" id="SSF51905">
    <property type="entry name" value="FAD/NAD(P)-binding domain"/>
    <property type="match status" value="1"/>
</dbReference>
<dbReference type="EMBL" id="JBANMG010000006">
    <property type="protein sequence ID" value="KAK6951795.1"/>
    <property type="molecule type" value="Genomic_DNA"/>
</dbReference>
<reference evidence="8 9" key="1">
    <citation type="journal article" date="2024" name="Front Chem Biol">
        <title>Unveiling the potential of Daldinia eschscholtzii MFLUCC 19-0629 through bioactivity and bioinformatics studies for enhanced sustainable agriculture production.</title>
        <authorList>
            <person name="Brooks S."/>
            <person name="Weaver J.A."/>
            <person name="Klomchit A."/>
            <person name="Alharthi S.A."/>
            <person name="Onlamun T."/>
            <person name="Nurani R."/>
            <person name="Vong T.K."/>
            <person name="Alberti F."/>
            <person name="Greco C."/>
        </authorList>
    </citation>
    <scope>NUCLEOTIDE SEQUENCE [LARGE SCALE GENOMIC DNA]</scope>
    <source>
        <strain evidence="8">MFLUCC 19-0629</strain>
    </source>
</reference>
<dbReference type="GO" id="GO:0005737">
    <property type="term" value="C:cytoplasm"/>
    <property type="evidence" value="ECO:0007669"/>
    <property type="project" value="TreeGrafter"/>
</dbReference>
<evidence type="ECO:0000259" key="7">
    <source>
        <dbReference type="PROSITE" id="PS51296"/>
    </source>
</evidence>
<dbReference type="InterPro" id="IPR006076">
    <property type="entry name" value="FAD-dep_OxRdtase"/>
</dbReference>
<dbReference type="SUPFAM" id="SSF50022">
    <property type="entry name" value="ISP domain"/>
    <property type="match status" value="1"/>
</dbReference>